<reference evidence="1 2" key="1">
    <citation type="journal article" date="2015" name="Genome Announc.">
        <title>Complete Genome Sequence of Methylobacterium aquaticum Strain 22A, Isolated from Racomitrium japonicum Moss.</title>
        <authorList>
            <person name="Tani A."/>
            <person name="Ogura Y."/>
            <person name="Hayashi T."/>
            <person name="Kimbara K."/>
        </authorList>
    </citation>
    <scope>NUCLEOTIDE SEQUENCE [LARGE SCALE GENOMIC DNA]</scope>
    <source>
        <strain evidence="1 2">MA-22A</strain>
        <plasmid evidence="2">Plasmid pMaq22A_1p DNA</plasmid>
    </source>
</reference>
<organism evidence="1 2">
    <name type="scientific">Methylobacterium aquaticum</name>
    <dbReference type="NCBI Taxonomy" id="270351"/>
    <lineage>
        <taxon>Bacteria</taxon>
        <taxon>Pseudomonadati</taxon>
        <taxon>Pseudomonadota</taxon>
        <taxon>Alphaproteobacteria</taxon>
        <taxon>Hyphomicrobiales</taxon>
        <taxon>Methylobacteriaceae</taxon>
        <taxon>Methylobacterium</taxon>
    </lineage>
</organism>
<dbReference type="RefSeq" id="WP_145984759.1">
    <property type="nucleotide sequence ID" value="NZ_AP014705.1"/>
</dbReference>
<gene>
    <name evidence="1" type="ORF">Maq22A_1p37060</name>
</gene>
<dbReference type="Proteomes" id="UP000061432">
    <property type="component" value="Plasmid pMaq22A_1p"/>
</dbReference>
<keyword evidence="1" id="KW-0614">Plasmid</keyword>
<accession>A0A0C6FMJ9</accession>
<proteinExistence type="predicted"/>
<evidence type="ECO:0000313" key="2">
    <source>
        <dbReference type="Proteomes" id="UP000061432"/>
    </source>
</evidence>
<protein>
    <submittedName>
        <fullName evidence="1">Uncharacterized protein</fullName>
    </submittedName>
</protein>
<geneLocation type="plasmid" evidence="2">
    <name>pMaq22A_1p DNA</name>
</geneLocation>
<evidence type="ECO:0000313" key="1">
    <source>
        <dbReference type="EMBL" id="BAQ49603.1"/>
    </source>
</evidence>
<dbReference type="KEGG" id="maqu:Maq22A_1p37060"/>
<sequence>MSVRDLRDRELVLDRLRAAIAEAGSAAAWGRRHKISRQYVWDVLCERRWAGVQMLTALGIDVEIRLVEASS</sequence>
<name>A0A0C6FMJ9_9HYPH</name>
<dbReference type="PATRIC" id="fig|270351.10.peg.6687"/>
<dbReference type="EMBL" id="AP014705">
    <property type="protein sequence ID" value="BAQ49603.1"/>
    <property type="molecule type" value="Genomic_DNA"/>
</dbReference>
<reference evidence="2" key="2">
    <citation type="submission" date="2015-01" db="EMBL/GenBank/DDBJ databases">
        <title>Complete genome sequence of Methylobacterium aquaticum strain 22A.</title>
        <authorList>
            <person name="Tani A."/>
            <person name="Ogura Y."/>
            <person name="Hayashi T."/>
        </authorList>
    </citation>
    <scope>NUCLEOTIDE SEQUENCE [LARGE SCALE GENOMIC DNA]</scope>
    <source>
        <strain evidence="2">MA-22A</strain>
        <plasmid evidence="2">Plasmid pMaq22A_1p DNA</plasmid>
    </source>
</reference>
<dbReference type="AlphaFoldDB" id="A0A0C6FMJ9"/>